<dbReference type="Proteomes" id="UP000070560">
    <property type="component" value="Chromosome"/>
</dbReference>
<keyword evidence="5" id="KW-1185">Reference proteome</keyword>
<dbReference type="EMBL" id="CP013015">
    <property type="protein sequence ID" value="AMM41068.1"/>
    <property type="molecule type" value="Genomic_DNA"/>
</dbReference>
<keyword evidence="1 2" id="KW-0129">CBS domain</keyword>
<evidence type="ECO:0000256" key="2">
    <source>
        <dbReference type="PROSITE-ProRule" id="PRU00703"/>
    </source>
</evidence>
<dbReference type="KEGG" id="daw:HS1_001264"/>
<dbReference type="Pfam" id="PF00571">
    <property type="entry name" value="CBS"/>
    <property type="match status" value="2"/>
</dbReference>
<proteinExistence type="predicted"/>
<dbReference type="RefSeq" id="WP_066062509.1">
    <property type="nucleotide sequence ID" value="NZ_CP013015.1"/>
</dbReference>
<name>A0A7U4QKL3_DESA2</name>
<feature type="domain" description="CBS" evidence="3">
    <location>
        <begin position="7"/>
        <end position="66"/>
    </location>
</feature>
<evidence type="ECO:0000259" key="3">
    <source>
        <dbReference type="PROSITE" id="PS51371"/>
    </source>
</evidence>
<dbReference type="InterPro" id="IPR046342">
    <property type="entry name" value="CBS_dom_sf"/>
</dbReference>
<protein>
    <submittedName>
        <fullName evidence="4">Polypeptide</fullName>
    </submittedName>
</protein>
<dbReference type="PANTHER" id="PTHR43080">
    <property type="entry name" value="CBS DOMAIN-CONTAINING PROTEIN CBSX3, MITOCHONDRIAL"/>
    <property type="match status" value="1"/>
</dbReference>
<evidence type="ECO:0000313" key="5">
    <source>
        <dbReference type="Proteomes" id="UP000070560"/>
    </source>
</evidence>
<dbReference type="InterPro" id="IPR000644">
    <property type="entry name" value="CBS_dom"/>
</dbReference>
<dbReference type="Gene3D" id="3.10.580.10">
    <property type="entry name" value="CBS-domain"/>
    <property type="match status" value="1"/>
</dbReference>
<dbReference type="SMART" id="SM00116">
    <property type="entry name" value="CBS"/>
    <property type="match status" value="2"/>
</dbReference>
<dbReference type="PROSITE" id="PS51371">
    <property type="entry name" value="CBS"/>
    <property type="match status" value="2"/>
</dbReference>
<organism evidence="4 5">
    <name type="scientific">Desulfofervidus auxilii</name>
    <dbReference type="NCBI Taxonomy" id="1621989"/>
    <lineage>
        <taxon>Bacteria</taxon>
        <taxon>Pseudomonadati</taxon>
        <taxon>Thermodesulfobacteriota</taxon>
        <taxon>Candidatus Desulfofervidia</taxon>
        <taxon>Candidatus Desulfofervidales</taxon>
        <taxon>Candidatus Desulfofervidaceae</taxon>
        <taxon>Candidatus Desulfofervidus</taxon>
    </lineage>
</organism>
<evidence type="ECO:0000313" key="4">
    <source>
        <dbReference type="EMBL" id="AMM41068.1"/>
    </source>
</evidence>
<accession>A0A7U4QKL3</accession>
<dbReference type="SUPFAM" id="SSF54631">
    <property type="entry name" value="CBS-domain pair"/>
    <property type="match status" value="1"/>
</dbReference>
<dbReference type="PANTHER" id="PTHR43080:SF2">
    <property type="entry name" value="CBS DOMAIN-CONTAINING PROTEIN"/>
    <property type="match status" value="1"/>
</dbReference>
<sequence length="123" mass="13929">MKITDIMTKDLVRVEENTAIAWVISKMKHFKIRSLIVERVDKNEPYGMITVRDVVYKVIAKGLDPETVEVKDIMSEPAVYVSSDMDVKKVAQFMAEKGVSRVLVKKEDKLVGIASLLDILKAF</sequence>
<feature type="domain" description="CBS" evidence="3">
    <location>
        <begin position="74"/>
        <end position="123"/>
    </location>
</feature>
<reference evidence="4 5" key="1">
    <citation type="submission" date="2015-10" db="EMBL/GenBank/DDBJ databases">
        <title>Candidatus Desulfofervidus auxilii, a hydrogenotrophic sulfate-reducing bacterium involved in the thermophilic anaerobic oxidation of methane.</title>
        <authorList>
            <person name="Krukenberg V."/>
            <person name="Richter M."/>
            <person name="Wegener G."/>
        </authorList>
    </citation>
    <scope>NUCLEOTIDE SEQUENCE [LARGE SCALE GENOMIC DNA]</scope>
    <source>
        <strain evidence="4 5">HS1</strain>
    </source>
</reference>
<dbReference type="InterPro" id="IPR051257">
    <property type="entry name" value="Diverse_CBS-Domain"/>
</dbReference>
<dbReference type="AlphaFoldDB" id="A0A7U4QKL3"/>
<evidence type="ECO:0000256" key="1">
    <source>
        <dbReference type="ARBA" id="ARBA00023122"/>
    </source>
</evidence>
<gene>
    <name evidence="4" type="ORF">HS1_001264</name>
</gene>